<organism evidence="1">
    <name type="scientific">marine sediment metagenome</name>
    <dbReference type="NCBI Taxonomy" id="412755"/>
    <lineage>
        <taxon>unclassified sequences</taxon>
        <taxon>metagenomes</taxon>
        <taxon>ecological metagenomes</taxon>
    </lineage>
</organism>
<name>X1JR11_9ZZZZ</name>
<protein>
    <submittedName>
        <fullName evidence="1">Uncharacterized protein</fullName>
    </submittedName>
</protein>
<proteinExistence type="predicted"/>
<evidence type="ECO:0000313" key="1">
    <source>
        <dbReference type="EMBL" id="GAH72248.1"/>
    </source>
</evidence>
<gene>
    <name evidence="1" type="ORF">S03H2_45595</name>
</gene>
<comment type="caution">
    <text evidence="1">The sequence shown here is derived from an EMBL/GenBank/DDBJ whole genome shotgun (WGS) entry which is preliminary data.</text>
</comment>
<dbReference type="EMBL" id="BARU01028579">
    <property type="protein sequence ID" value="GAH72248.1"/>
    <property type="molecule type" value="Genomic_DNA"/>
</dbReference>
<sequence>MVLHNSSDVAFRKMSFLQVLHQILDVLSKFAKNYDKKLNFSKFASYLKLNPSEVEEIISLLLNFQELYENTFKQYSLRKKIENSHVYLTTEKIQKLINIPIKIRMSQSHINQFNDIIYYFKYVKRGKGFDVQTNGTDLLKNVKELCDYYPYFFQEQKNGLIYPSEFGLKLGELLLSYRKSNKKIEKIKVEETQIIVDNHE</sequence>
<reference evidence="1" key="1">
    <citation type="journal article" date="2014" name="Front. Microbiol.">
        <title>High frequency of phylogenetically diverse reductive dehalogenase-homologous genes in deep subseafloor sedimentary metagenomes.</title>
        <authorList>
            <person name="Kawai M."/>
            <person name="Futagami T."/>
            <person name="Toyoda A."/>
            <person name="Takaki Y."/>
            <person name="Nishi S."/>
            <person name="Hori S."/>
            <person name="Arai W."/>
            <person name="Tsubouchi T."/>
            <person name="Morono Y."/>
            <person name="Uchiyama I."/>
            <person name="Ito T."/>
            <person name="Fujiyama A."/>
            <person name="Inagaki F."/>
            <person name="Takami H."/>
        </authorList>
    </citation>
    <scope>NUCLEOTIDE SEQUENCE</scope>
    <source>
        <strain evidence="1">Expedition CK06-06</strain>
    </source>
</reference>
<dbReference type="AlphaFoldDB" id="X1JR11"/>
<accession>X1JR11</accession>